<dbReference type="InterPro" id="IPR006186">
    <property type="entry name" value="Ser/Thr-sp_prot-phosphatase"/>
</dbReference>
<dbReference type="CDD" id="cd00144">
    <property type="entry name" value="MPP_PPP_family"/>
    <property type="match status" value="1"/>
</dbReference>
<sequence length="243" mass="27280">MVRAHFNTCGRMMDQSTQKGRTIAIGDIHGCDVALGTILYHLELTREDTFICLGDAVDRGPGTKHVIEILLDLKASCKLIMIKGNHEEMMLDGLQGGHWESIWLQHGGKEAIDSYGGRYDLIPEEHRVFMATALDYYETETDIFVHATAVPGVPLEDLTKQELRWDRITGQEAPDPSGRRIICGHTAQKSGKPLVYEGWACLDTAAYRGNYLTAIDVHTNELFQAKQSGKYRDGKTLERYLIK</sequence>
<dbReference type="GO" id="GO:0005737">
    <property type="term" value="C:cytoplasm"/>
    <property type="evidence" value="ECO:0007669"/>
    <property type="project" value="TreeGrafter"/>
</dbReference>
<dbReference type="InterPro" id="IPR004843">
    <property type="entry name" value="Calcineurin-like_PHP"/>
</dbReference>
<evidence type="ECO:0000313" key="3">
    <source>
        <dbReference type="Proteomes" id="UP000263642"/>
    </source>
</evidence>
<gene>
    <name evidence="2" type="ORF">DIT97_03200</name>
</gene>
<dbReference type="Proteomes" id="UP000263642">
    <property type="component" value="Unassembled WGS sequence"/>
</dbReference>
<dbReference type="PANTHER" id="PTHR42850">
    <property type="entry name" value="METALLOPHOSPHOESTERASE"/>
    <property type="match status" value="1"/>
</dbReference>
<dbReference type="Pfam" id="PF00149">
    <property type="entry name" value="Metallophos"/>
    <property type="match status" value="1"/>
</dbReference>
<dbReference type="GO" id="GO:0016791">
    <property type="term" value="F:phosphatase activity"/>
    <property type="evidence" value="ECO:0007669"/>
    <property type="project" value="TreeGrafter"/>
</dbReference>
<dbReference type="GO" id="GO:0008803">
    <property type="term" value="F:bis(5'-nucleosyl)-tetraphosphatase (symmetrical) activity"/>
    <property type="evidence" value="ECO:0007669"/>
    <property type="project" value="TreeGrafter"/>
</dbReference>
<reference evidence="2 3" key="1">
    <citation type="journal article" date="2018" name="Nat. Biotechnol.">
        <title>A standardized bacterial taxonomy based on genome phylogeny substantially revises the tree of life.</title>
        <authorList>
            <person name="Parks D.H."/>
            <person name="Chuvochina M."/>
            <person name="Waite D.W."/>
            <person name="Rinke C."/>
            <person name="Skarshewski A."/>
            <person name="Chaumeil P.A."/>
            <person name="Hugenholtz P."/>
        </authorList>
    </citation>
    <scope>NUCLEOTIDE SEQUENCE [LARGE SCALE GENOMIC DNA]</scope>
    <source>
        <strain evidence="2">UBA9375</strain>
    </source>
</reference>
<proteinExistence type="predicted"/>
<accession>A0A3D3QZT7</accession>
<dbReference type="AlphaFoldDB" id="A0A3D3QZT7"/>
<dbReference type="SUPFAM" id="SSF56300">
    <property type="entry name" value="Metallo-dependent phosphatases"/>
    <property type="match status" value="1"/>
</dbReference>
<dbReference type="InterPro" id="IPR050126">
    <property type="entry name" value="Ap4A_hydrolase"/>
</dbReference>
<evidence type="ECO:0000259" key="1">
    <source>
        <dbReference type="PROSITE" id="PS00125"/>
    </source>
</evidence>
<dbReference type="Gene3D" id="3.60.21.10">
    <property type="match status" value="1"/>
</dbReference>
<protein>
    <submittedName>
        <fullName evidence="2">Serine/threonine protein phosphatase</fullName>
    </submittedName>
</protein>
<dbReference type="InterPro" id="IPR029052">
    <property type="entry name" value="Metallo-depent_PP-like"/>
</dbReference>
<dbReference type="PANTHER" id="PTHR42850:SF4">
    <property type="entry name" value="ZINC-DEPENDENT ENDOPOLYPHOSPHATASE"/>
    <property type="match status" value="1"/>
</dbReference>
<dbReference type="EMBL" id="DQAY01000022">
    <property type="protein sequence ID" value="HCO22103.1"/>
    <property type="molecule type" value="Genomic_DNA"/>
</dbReference>
<dbReference type="GO" id="GO:0110154">
    <property type="term" value="P:RNA decapping"/>
    <property type="evidence" value="ECO:0007669"/>
    <property type="project" value="TreeGrafter"/>
</dbReference>
<dbReference type="PROSITE" id="PS00125">
    <property type="entry name" value="SER_THR_PHOSPHATASE"/>
    <property type="match status" value="1"/>
</dbReference>
<comment type="caution">
    <text evidence="2">The sequence shown here is derived from an EMBL/GenBank/DDBJ whole genome shotgun (WGS) entry which is preliminary data.</text>
</comment>
<organism evidence="2 3">
    <name type="scientific">Gimesia maris</name>
    <dbReference type="NCBI Taxonomy" id="122"/>
    <lineage>
        <taxon>Bacteria</taxon>
        <taxon>Pseudomonadati</taxon>
        <taxon>Planctomycetota</taxon>
        <taxon>Planctomycetia</taxon>
        <taxon>Planctomycetales</taxon>
        <taxon>Planctomycetaceae</taxon>
        <taxon>Gimesia</taxon>
    </lineage>
</organism>
<name>A0A3D3QZT7_9PLAN</name>
<evidence type="ECO:0000313" key="2">
    <source>
        <dbReference type="EMBL" id="HCO22103.1"/>
    </source>
</evidence>
<feature type="domain" description="Serine/threonine specific protein phosphatases" evidence="1">
    <location>
        <begin position="82"/>
        <end position="87"/>
    </location>
</feature>